<dbReference type="KEGG" id="hlr:HALLA_09620"/>
<protein>
    <submittedName>
        <fullName evidence="1">Uncharacterized protein</fullName>
    </submittedName>
</protein>
<gene>
    <name evidence="1" type="ORF">HALLA_09455</name>
    <name evidence="2" type="ORF">HALLA_09620</name>
</gene>
<dbReference type="RefSeq" id="WP_049952266.1">
    <property type="nucleotide sequence ID" value="NZ_CP007055.1"/>
</dbReference>
<dbReference type="eggNOG" id="arCOG09037">
    <property type="taxonomic scope" value="Archaea"/>
</dbReference>
<accession>W0JQ40</accession>
<reference evidence="1 3" key="1">
    <citation type="submission" date="2014-01" db="EMBL/GenBank/DDBJ databases">
        <authorList>
            <consortium name="DOE Joint Genome Institute"/>
            <person name="Anderson I."/>
            <person name="Huntemann M."/>
            <person name="Han J."/>
            <person name="Chen A."/>
            <person name="Kyrpides N."/>
            <person name="Mavromatis K."/>
            <person name="Markowitz V."/>
            <person name="Palaniappan K."/>
            <person name="Ivanova N."/>
            <person name="Schaumberg A."/>
            <person name="Pati A."/>
            <person name="Liolios K."/>
            <person name="Nordberg H.P."/>
            <person name="Cantor M.N."/>
            <person name="Hua S.X."/>
            <person name="Woyke T."/>
        </authorList>
    </citation>
    <scope>NUCLEOTIDE SEQUENCE [LARGE SCALE GENOMIC DNA]</scope>
    <source>
        <strain evidence="1 3">XH-48</strain>
    </source>
</reference>
<dbReference type="Proteomes" id="UP000019024">
    <property type="component" value="Chromosome"/>
</dbReference>
<evidence type="ECO:0000313" key="3">
    <source>
        <dbReference type="Proteomes" id="UP000019024"/>
    </source>
</evidence>
<dbReference type="HOGENOM" id="CLU_098911_0_0_2"/>
<dbReference type="KEGG" id="hlr:HALLA_09455"/>
<dbReference type="EMBL" id="CP007055">
    <property type="protein sequence ID" value="AHG00850.1"/>
    <property type="molecule type" value="Genomic_DNA"/>
</dbReference>
<dbReference type="STRING" id="797299.HALLA_09455"/>
<evidence type="ECO:0000313" key="1">
    <source>
        <dbReference type="EMBL" id="AHG00831.1"/>
    </source>
</evidence>
<organism evidence="1 3">
    <name type="scientific">Halostagnicola larsenii XH-48</name>
    <dbReference type="NCBI Taxonomy" id="797299"/>
    <lineage>
        <taxon>Archaea</taxon>
        <taxon>Methanobacteriati</taxon>
        <taxon>Methanobacteriota</taxon>
        <taxon>Stenosarchaea group</taxon>
        <taxon>Halobacteria</taxon>
        <taxon>Halobacteriales</taxon>
        <taxon>Natrialbaceae</taxon>
        <taxon>Halostagnicola</taxon>
    </lineage>
</organism>
<proteinExistence type="predicted"/>
<dbReference type="OrthoDB" id="346178at2157"/>
<dbReference type="AlphaFoldDB" id="W0JQ40"/>
<dbReference type="GeneID" id="25144723"/>
<keyword evidence="3" id="KW-1185">Reference proteome</keyword>
<dbReference type="EMBL" id="CP007055">
    <property type="protein sequence ID" value="AHG00831.1"/>
    <property type="molecule type" value="Genomic_DNA"/>
</dbReference>
<name>W0JQ40_9EURY</name>
<evidence type="ECO:0000313" key="2">
    <source>
        <dbReference type="EMBL" id="AHG00850.1"/>
    </source>
</evidence>
<sequence length="240" mass="26742">MFDTIITQLRNMQGTPARLKRDDFDLGSAESGSRSLIASFQAPNPLVLRQDRPLRLAIPAFETFTSAGQTEAQTFELSHDLLESPQSRDLLVFADGSKISPSNVDYGANSFEYTDDGNAQDLAAYYISGADCPLEIEKQAPSTHGSVSERIFEEPMELMHQRDQDEEPRHFEIGETELMRVVPKDWRVNVYADPDYQITFADDASGTRARNAIISLPYVQGSQDLEGLARAVAHDIINRA</sequence>